<evidence type="ECO:0000259" key="4">
    <source>
        <dbReference type="Pfam" id="PF09409"/>
    </source>
</evidence>
<feature type="compositionally biased region" description="Low complexity" evidence="1">
    <location>
        <begin position="425"/>
        <end position="440"/>
    </location>
</feature>
<dbReference type="SUPFAM" id="SSF143503">
    <property type="entry name" value="PUG domain-like"/>
    <property type="match status" value="1"/>
</dbReference>
<name>A0A6G0L399_9STRA</name>
<dbReference type="CDD" id="cd09212">
    <property type="entry name" value="PUB"/>
    <property type="match status" value="1"/>
</dbReference>
<gene>
    <name evidence="6" type="ORF">PF010_g12571</name>
</gene>
<evidence type="ECO:0000259" key="3">
    <source>
        <dbReference type="Pfam" id="PF04695"/>
    </source>
</evidence>
<dbReference type="PANTHER" id="PTHR36855:SF1">
    <property type="entry name" value="PEROXISOME MEMBRANE ANCHOR PROTEIN PEX14P N-TERMINAL DOMAIN-CONTAINING PROTEIN"/>
    <property type="match status" value="1"/>
</dbReference>
<dbReference type="Proteomes" id="UP000488956">
    <property type="component" value="Unassembled WGS sequence"/>
</dbReference>
<feature type="compositionally biased region" description="Polar residues" evidence="1">
    <location>
        <begin position="448"/>
        <end position="458"/>
    </location>
</feature>
<dbReference type="AlphaFoldDB" id="A0A6G0L399"/>
<dbReference type="InterPro" id="IPR036388">
    <property type="entry name" value="WH-like_DNA-bd_sf"/>
</dbReference>
<evidence type="ECO:0000256" key="1">
    <source>
        <dbReference type="SAM" id="MobiDB-lite"/>
    </source>
</evidence>
<feature type="domain" description="PUB" evidence="4">
    <location>
        <begin position="301"/>
        <end position="360"/>
    </location>
</feature>
<feature type="region of interest" description="Disordered" evidence="1">
    <location>
        <begin position="233"/>
        <end position="271"/>
    </location>
</feature>
<accession>A0A6G0L399</accession>
<proteinExistence type="predicted"/>
<dbReference type="Pfam" id="PF09409">
    <property type="entry name" value="PUB"/>
    <property type="match status" value="1"/>
</dbReference>
<dbReference type="InterPro" id="IPR040554">
    <property type="entry name" value="KPWE_PEX14_dom"/>
</dbReference>
<feature type="compositionally biased region" description="Basic and acidic residues" evidence="1">
    <location>
        <begin position="241"/>
        <end position="256"/>
    </location>
</feature>
<evidence type="ECO:0000313" key="6">
    <source>
        <dbReference type="EMBL" id="KAE9106601.1"/>
    </source>
</evidence>
<dbReference type="InterPro" id="IPR018997">
    <property type="entry name" value="PUB_domain"/>
</dbReference>
<reference evidence="6 7" key="1">
    <citation type="submission" date="2018-09" db="EMBL/GenBank/DDBJ databases">
        <title>Genomic investigation of the strawberry pathogen Phytophthora fragariae indicates pathogenicity is determined by transcriptional variation in three key races.</title>
        <authorList>
            <person name="Adams T.M."/>
            <person name="Armitage A.D."/>
            <person name="Sobczyk M.K."/>
            <person name="Bates H.J."/>
            <person name="Dunwell J.M."/>
            <person name="Nellist C.F."/>
            <person name="Harrison R.J."/>
        </authorList>
    </citation>
    <scope>NUCLEOTIDE SEQUENCE [LARGE SCALE GENOMIC DNA]</scope>
    <source>
        <strain evidence="6 7">ONT-3</strain>
    </source>
</reference>
<sequence length="785" mass="85162">MREEMVENGLKFLQHPSVQSTPLSERVSFLEGKGMTKEEIQEAIERHQNGGVSTSAASTAATQPVMQPMQQLATAAPMMMTAAAPMQMMQRRTMYPPYVRVLWTLSSLVGAASVLTFLWNYAVQSGYIPWLRPMPPLLEAAKMQEEKEREAKKDEALFAELTNVSSAIQKQTEELAKLSTSLDEKERDMRSKTLLTAQISSSLAEQSNAQSIAELKAEISTLKALLLSKKAGSAGDSDVNESVKESGDKVKKESGSESKTTVSSSVTVNPQQPPAAVAKVVSKAERMEKALKMLRTENSLEQLKLAAGILSMYVKNLVENPEVPRYRRISPGNANFKQKIEPLKHHEELLKSIGFETMGLNMEWKWYTASKTTGAFDENIAILRALLKALQSLTNPKSSSNLSLEEIAHASLEEFSAQQDKKQESVSSTTATVTTTTTTTEETRSTVANSAPSGPASTSLDAFMARLEQQTSVSNISNGGSNVAKALSNDVVADEEEEKMPVPVTKSISPTVTAGGPSYPESFKEVMDLIQKGETVPGIRDIEDKLSVDSSALLSQQTEAGEAAAAKPWEKIKAYFQFASRGSSECLWGCGADPDVAPSSERQRPLRLPPSSSVSATAELDAKSSAFALTPWCTRRMCLSLWSMRWKSRSVGGSSFWPTCDDAVRARKRANDSCVDGAMGRASASLASERAVNHLLCLSLEVHSRSSRSSRVASGRMADIAGSSVPWNKLRVLDIATGMEDPVICIERFSTFSKRMSEMLPAESRVLLEVDEGAHAAAGFSLVGA</sequence>
<feature type="compositionally biased region" description="Low complexity" evidence="1">
    <location>
        <begin position="257"/>
        <end position="271"/>
    </location>
</feature>
<evidence type="ECO:0000259" key="5">
    <source>
        <dbReference type="Pfam" id="PF17733"/>
    </source>
</evidence>
<protein>
    <recommendedName>
        <fullName evidence="8">Peroxin-14</fullName>
    </recommendedName>
</protein>
<organism evidence="6 7">
    <name type="scientific">Phytophthora fragariae</name>
    <dbReference type="NCBI Taxonomy" id="53985"/>
    <lineage>
        <taxon>Eukaryota</taxon>
        <taxon>Sar</taxon>
        <taxon>Stramenopiles</taxon>
        <taxon>Oomycota</taxon>
        <taxon>Peronosporomycetes</taxon>
        <taxon>Peronosporales</taxon>
        <taxon>Peronosporaceae</taxon>
        <taxon>Phytophthora</taxon>
    </lineage>
</organism>
<evidence type="ECO:0008006" key="8">
    <source>
        <dbReference type="Google" id="ProtNLM"/>
    </source>
</evidence>
<dbReference type="InterPro" id="IPR036339">
    <property type="entry name" value="PUB-like_dom_sf"/>
</dbReference>
<feature type="transmembrane region" description="Helical" evidence="2">
    <location>
        <begin position="98"/>
        <end position="119"/>
    </location>
</feature>
<feature type="region of interest" description="Disordered" evidence="1">
    <location>
        <begin position="415"/>
        <end position="458"/>
    </location>
</feature>
<evidence type="ECO:0000256" key="2">
    <source>
        <dbReference type="SAM" id="Phobius"/>
    </source>
</evidence>
<keyword evidence="2" id="KW-0472">Membrane</keyword>
<dbReference type="EMBL" id="QXFX01000705">
    <property type="protein sequence ID" value="KAE9106601.1"/>
    <property type="molecule type" value="Genomic_DNA"/>
</dbReference>
<feature type="domain" description="Peroxisome membrane anchor protein Pex14p N-terminal" evidence="3">
    <location>
        <begin position="2"/>
        <end position="46"/>
    </location>
</feature>
<dbReference type="InterPro" id="IPR006785">
    <property type="entry name" value="Pex14_N"/>
</dbReference>
<dbReference type="PANTHER" id="PTHR36855">
    <property type="entry name" value="CHROMOSOME 10, WHOLE GENOME SHOTGUN SEQUENCE"/>
    <property type="match status" value="1"/>
</dbReference>
<dbReference type="Pfam" id="PF17733">
    <property type="entry name" value="KPWE_dom"/>
    <property type="match status" value="1"/>
</dbReference>
<dbReference type="Gene3D" id="1.20.58.2190">
    <property type="match status" value="1"/>
</dbReference>
<keyword evidence="2" id="KW-0812">Transmembrane</keyword>
<dbReference type="Gene3D" id="1.10.10.10">
    <property type="entry name" value="Winged helix-like DNA-binding domain superfamily/Winged helix DNA-binding domain"/>
    <property type="match status" value="1"/>
</dbReference>
<keyword evidence="2" id="KW-1133">Transmembrane helix</keyword>
<dbReference type="Pfam" id="PF04695">
    <property type="entry name" value="Pex14_N"/>
    <property type="match status" value="1"/>
</dbReference>
<evidence type="ECO:0000313" key="7">
    <source>
        <dbReference type="Proteomes" id="UP000488956"/>
    </source>
</evidence>
<feature type="domain" description="Peroxisomal membrane protein PEX14-like KPWE" evidence="5">
    <location>
        <begin position="518"/>
        <end position="571"/>
    </location>
</feature>
<comment type="caution">
    <text evidence="6">The sequence shown here is derived from an EMBL/GenBank/DDBJ whole genome shotgun (WGS) entry which is preliminary data.</text>
</comment>